<sequence>MWLDPVRSYDLIGDVHGCAQTLEHLLSILGYSKRAGVWQHPTRQALFLGDLIDRGPYIRETLHIVHSMVEAGHAHCIMGNHEYYALAWNTPLTENGEQRFVREHSARHARLQRETLEQFAEHPYDWQDFNQWFLNLPLFIDAQRFRAVHACWDERLINTLRSRFPDGRVDTDFVRQSAISGSLADQTFNRLLRGVNLPLPYGMSQISQDGYQRSSFRTKFWHEDSAALTYGDVVFQPDALPEHIAQKPLPSQYLRHINNYDAQQPLLFVGHYWRQGQPSLIRPNLACLDYSAVNGGKLVAYRLGQEEQLLPSNFVWVDAQEKGS</sequence>
<evidence type="ECO:0000313" key="3">
    <source>
        <dbReference type="Proteomes" id="UP001212189"/>
    </source>
</evidence>
<dbReference type="GO" id="GO:0005737">
    <property type="term" value="C:cytoplasm"/>
    <property type="evidence" value="ECO:0007669"/>
    <property type="project" value="TreeGrafter"/>
</dbReference>
<dbReference type="Proteomes" id="UP001212189">
    <property type="component" value="Chromosome"/>
</dbReference>
<dbReference type="SUPFAM" id="SSF56300">
    <property type="entry name" value="Metallo-dependent phosphatases"/>
    <property type="match status" value="1"/>
</dbReference>
<dbReference type="InterPro" id="IPR050126">
    <property type="entry name" value="Ap4A_hydrolase"/>
</dbReference>
<feature type="domain" description="Calcineurin-like phosphoesterase" evidence="1">
    <location>
        <begin position="11"/>
        <end position="140"/>
    </location>
</feature>
<name>A0AAF0AK59_9GAMM</name>
<dbReference type="Gene3D" id="3.60.21.10">
    <property type="match status" value="1"/>
</dbReference>
<protein>
    <submittedName>
        <fullName evidence="2">Metallophosphoesterase</fullName>
    </submittedName>
</protein>
<proteinExistence type="predicted"/>
<dbReference type="RefSeq" id="WP_269817451.1">
    <property type="nucleotide sequence ID" value="NZ_CP114976.1"/>
</dbReference>
<dbReference type="InterPro" id="IPR029052">
    <property type="entry name" value="Metallo-depent_PP-like"/>
</dbReference>
<dbReference type="PANTHER" id="PTHR42850">
    <property type="entry name" value="METALLOPHOSPHOESTERASE"/>
    <property type="match status" value="1"/>
</dbReference>
<dbReference type="AlphaFoldDB" id="A0AAF0AK59"/>
<dbReference type="PANTHER" id="PTHR42850:SF7">
    <property type="entry name" value="BIS(5'-NUCLEOSYL)-TETRAPHOSPHATASE PRPE [ASYMMETRICAL]"/>
    <property type="match status" value="1"/>
</dbReference>
<reference evidence="2 3" key="1">
    <citation type="submission" date="2022-12" db="EMBL/GenBank/DDBJ databases">
        <title>Coexistence and Characterization of a Novel Tigecycline Resistance gene tet(X) variant and blaNDM-1 in a Pseudomonas caeni Isolate of Chicken Origin.</title>
        <authorList>
            <person name="Lu X."/>
            <person name="Zhang L."/>
            <person name="Li R."/>
            <person name="Wang Z."/>
        </authorList>
    </citation>
    <scope>NUCLEOTIDE SEQUENCE [LARGE SCALE GENOMIC DNA]</scope>
    <source>
        <strain evidence="2 3">CE14</strain>
    </source>
</reference>
<dbReference type="KEGG" id="dce:O6P33_08985"/>
<dbReference type="InterPro" id="IPR004843">
    <property type="entry name" value="Calcineurin-like_PHP"/>
</dbReference>
<gene>
    <name evidence="2" type="ORF">O6P33_08985</name>
</gene>
<dbReference type="EMBL" id="CP114976">
    <property type="protein sequence ID" value="WBE24507.1"/>
    <property type="molecule type" value="Genomic_DNA"/>
</dbReference>
<keyword evidence="3" id="KW-1185">Reference proteome</keyword>
<evidence type="ECO:0000313" key="2">
    <source>
        <dbReference type="EMBL" id="WBE24507.1"/>
    </source>
</evidence>
<accession>A0AAF0AK59</accession>
<organism evidence="2 3">
    <name type="scientific">Denitrificimonas caeni</name>
    <dbReference type="NCBI Taxonomy" id="521720"/>
    <lineage>
        <taxon>Bacteria</taxon>
        <taxon>Pseudomonadati</taxon>
        <taxon>Pseudomonadota</taxon>
        <taxon>Gammaproteobacteria</taxon>
        <taxon>Pseudomonadales</taxon>
        <taxon>Pseudomonadaceae</taxon>
        <taxon>Denitrificimonas</taxon>
    </lineage>
</organism>
<dbReference type="Pfam" id="PF00149">
    <property type="entry name" value="Metallophos"/>
    <property type="match status" value="1"/>
</dbReference>
<evidence type="ECO:0000259" key="1">
    <source>
        <dbReference type="Pfam" id="PF00149"/>
    </source>
</evidence>
<dbReference type="GO" id="GO:0016791">
    <property type="term" value="F:phosphatase activity"/>
    <property type="evidence" value="ECO:0007669"/>
    <property type="project" value="TreeGrafter"/>
</dbReference>